<gene>
    <name evidence="2" type="ORF">Sya03_18860</name>
</gene>
<feature type="compositionally biased region" description="Basic and acidic residues" evidence="1">
    <location>
        <begin position="94"/>
        <end position="104"/>
    </location>
</feature>
<dbReference type="SUPFAM" id="SSF69322">
    <property type="entry name" value="Tricorn protease domain 2"/>
    <property type="match status" value="1"/>
</dbReference>
<feature type="region of interest" description="Disordered" evidence="1">
    <location>
        <begin position="83"/>
        <end position="104"/>
    </location>
</feature>
<comment type="caution">
    <text evidence="2">The sequence shown here is derived from an EMBL/GenBank/DDBJ whole genome shotgun (WGS) entry which is preliminary data.</text>
</comment>
<dbReference type="AlphaFoldDB" id="A0A8J4DIN2"/>
<feature type="compositionally biased region" description="Low complexity" evidence="1">
    <location>
        <begin position="1"/>
        <end position="12"/>
    </location>
</feature>
<dbReference type="Proteomes" id="UP000652013">
    <property type="component" value="Unassembled WGS sequence"/>
</dbReference>
<dbReference type="Pfam" id="PF09826">
    <property type="entry name" value="Beta_propel"/>
    <property type="match status" value="1"/>
</dbReference>
<evidence type="ECO:0000313" key="2">
    <source>
        <dbReference type="EMBL" id="GIJ02534.1"/>
    </source>
</evidence>
<keyword evidence="3" id="KW-1185">Reference proteome</keyword>
<dbReference type="RefSeq" id="WP_239107257.1">
    <property type="nucleotide sequence ID" value="NZ_BAAAGJ010000012.1"/>
</dbReference>
<proteinExistence type="predicted"/>
<protein>
    <recommendedName>
        <fullName evidence="4">Beta propeller domain-containing protein</fullName>
    </recommendedName>
</protein>
<accession>A0A8J4DIN2</accession>
<name>A0A8J4DIN2_9ACTN</name>
<sequence>MLVLATGCTAAPTPDPTAPEPAGRDAPAIRLVSYEPDCRRLTEELRKAAQESVGPWGFDGGGYDIGIPEAASADAVGGRAMRAGPAPSGYSRTNNHEAGADEPDMVKTDGRRILVTDRGVLRVVDTASRRQTAELDLGIGDAQADLLLAGDRALVLATTYGGGAAFDGPAVSSRIAGRGTTKVLQIDLTGQPRVTGSYSIDASLVDGRMTGTTARVVVRSVPRIPTRDVPDSAGDRERIAAHRKAIGTAPIDAWLPRYRAGDRTGRVPCDAVRTPPVFSGGSLVTVLTFDLAADLGDGAPVTLAADGDTVYGTTTSLYVAHDESWRGWRRSGGWSTDTDLFRFDITGPRAEYRSAGRVPGRLINQYALSEHDGHLRAATTTGWGDDSESRVTVLRLDGGSLRKVGSVGGLGKTEQIHAVRFLGDRGYVVTFRQTDPLYALDLRDPARPRVTGELKIPGYSAHLQPIGDDRLVGIGQDADERGGQLGAQVSLFDVADPARPARLAQHRVRDASSEAEWNPHAVLWWPATSLLVVPVHQYTETASRSTALALRVGPDGLTKAGEITHPGTLGDSDPAIRRTLVVGDVLWTVSDHGIQANDLAGLDRLAWLAY</sequence>
<reference evidence="2" key="1">
    <citation type="submission" date="2021-01" db="EMBL/GenBank/DDBJ databases">
        <title>Whole genome shotgun sequence of Spirilliplanes yamanashiensis NBRC 15828.</title>
        <authorList>
            <person name="Komaki H."/>
            <person name="Tamura T."/>
        </authorList>
    </citation>
    <scope>NUCLEOTIDE SEQUENCE</scope>
    <source>
        <strain evidence="2">NBRC 15828</strain>
    </source>
</reference>
<dbReference type="EMBL" id="BOOY01000011">
    <property type="protein sequence ID" value="GIJ02534.1"/>
    <property type="molecule type" value="Genomic_DNA"/>
</dbReference>
<dbReference type="InterPro" id="IPR019198">
    <property type="entry name" value="Beta_propeller_containing"/>
</dbReference>
<feature type="region of interest" description="Disordered" evidence="1">
    <location>
        <begin position="1"/>
        <end position="24"/>
    </location>
</feature>
<organism evidence="2 3">
    <name type="scientific">Spirilliplanes yamanashiensis</name>
    <dbReference type="NCBI Taxonomy" id="42233"/>
    <lineage>
        <taxon>Bacteria</taxon>
        <taxon>Bacillati</taxon>
        <taxon>Actinomycetota</taxon>
        <taxon>Actinomycetes</taxon>
        <taxon>Micromonosporales</taxon>
        <taxon>Micromonosporaceae</taxon>
        <taxon>Spirilliplanes</taxon>
    </lineage>
</organism>
<evidence type="ECO:0000256" key="1">
    <source>
        <dbReference type="SAM" id="MobiDB-lite"/>
    </source>
</evidence>
<evidence type="ECO:0000313" key="3">
    <source>
        <dbReference type="Proteomes" id="UP000652013"/>
    </source>
</evidence>
<evidence type="ECO:0008006" key="4">
    <source>
        <dbReference type="Google" id="ProtNLM"/>
    </source>
</evidence>